<dbReference type="Pfam" id="PF23598">
    <property type="entry name" value="LRR_14"/>
    <property type="match status" value="1"/>
</dbReference>
<comment type="caution">
    <text evidence="4">The sequence shown here is derived from an EMBL/GenBank/DDBJ whole genome shotgun (WGS) entry which is preliminary data.</text>
</comment>
<dbReference type="InParanoid" id="A0A7J7DBL3"/>
<evidence type="ECO:0000313" key="5">
    <source>
        <dbReference type="Proteomes" id="UP000593562"/>
    </source>
</evidence>
<dbReference type="InterPro" id="IPR055414">
    <property type="entry name" value="LRR_R13L4/SHOC2-like"/>
</dbReference>
<dbReference type="EMBL" id="JAAARO010000008">
    <property type="protein sequence ID" value="KAF5743740.1"/>
    <property type="molecule type" value="Genomic_DNA"/>
</dbReference>
<dbReference type="AlphaFoldDB" id="A0A7J7DBL3"/>
<dbReference type="Pfam" id="PF23559">
    <property type="entry name" value="WHD_DRP"/>
    <property type="match status" value="1"/>
</dbReference>
<keyword evidence="1" id="KW-0677">Repeat</keyword>
<feature type="domain" description="Disease resistance protein winged helix" evidence="2">
    <location>
        <begin position="1"/>
        <end position="56"/>
    </location>
</feature>
<dbReference type="InterPro" id="IPR032675">
    <property type="entry name" value="LRR_dom_sf"/>
</dbReference>
<organism evidence="4 5">
    <name type="scientific">Tripterygium wilfordii</name>
    <name type="common">Thunder God vine</name>
    <dbReference type="NCBI Taxonomy" id="458696"/>
    <lineage>
        <taxon>Eukaryota</taxon>
        <taxon>Viridiplantae</taxon>
        <taxon>Streptophyta</taxon>
        <taxon>Embryophyta</taxon>
        <taxon>Tracheophyta</taxon>
        <taxon>Spermatophyta</taxon>
        <taxon>Magnoliopsida</taxon>
        <taxon>eudicotyledons</taxon>
        <taxon>Gunneridae</taxon>
        <taxon>Pentapetalae</taxon>
        <taxon>rosids</taxon>
        <taxon>fabids</taxon>
        <taxon>Celastrales</taxon>
        <taxon>Celastraceae</taxon>
        <taxon>Tripterygium</taxon>
    </lineage>
</organism>
<dbReference type="Gene3D" id="3.80.10.10">
    <property type="entry name" value="Ribonuclease Inhibitor"/>
    <property type="match status" value="1"/>
</dbReference>
<accession>A0A7J7DBL3</accession>
<evidence type="ECO:0000313" key="4">
    <source>
        <dbReference type="EMBL" id="KAF5743740.1"/>
    </source>
</evidence>
<dbReference type="SUPFAM" id="SSF52058">
    <property type="entry name" value="L domain-like"/>
    <property type="match status" value="1"/>
</dbReference>
<dbReference type="PANTHER" id="PTHR47186">
    <property type="entry name" value="LEUCINE-RICH REPEAT-CONTAINING PROTEIN 57"/>
    <property type="match status" value="1"/>
</dbReference>
<evidence type="ECO:0000259" key="3">
    <source>
        <dbReference type="Pfam" id="PF23598"/>
    </source>
</evidence>
<sequence>MVRLLVAEGLVQEKAGEVMEDVAKEYINQFVNKGMLQLKEEEANREMKLKVPSMHHKFLLSENLIFTITNADSILPKTARRISNYTDIVKIASNVEELQPRYFCLEITAPPDGNSLDFQWAKFLRMLDLEDSGPKSLPDEIGNLIHMTYLGLKGTDIDQLPPKVGNLQYLQTLDIRRCRNFAELSTEVLKLAGLRSLKMFITFNGGGKKPPAGLSGWKNLQTLTGTHPGDTVATELGNLIRLRRLGLMDAAEENANEPFASIMKMQSLLSLSFEAKHSFNTQRIVLLESFSPPSFLRKLH</sequence>
<feature type="domain" description="Disease resistance R13L4/SHOC-2-like LRR" evidence="3">
    <location>
        <begin position="122"/>
        <end position="299"/>
    </location>
</feature>
<evidence type="ECO:0000259" key="2">
    <source>
        <dbReference type="Pfam" id="PF23559"/>
    </source>
</evidence>
<keyword evidence="5" id="KW-1185">Reference proteome</keyword>
<dbReference type="Proteomes" id="UP000593562">
    <property type="component" value="Unassembled WGS sequence"/>
</dbReference>
<protein>
    <submittedName>
        <fullName evidence="4">Disease resistance protein RPM1-like isoform X2</fullName>
    </submittedName>
</protein>
<dbReference type="PANTHER" id="PTHR47186:SF35">
    <property type="entry name" value="RX N-TERMINAL DOMAIN-CONTAINING PROTEIN"/>
    <property type="match status" value="1"/>
</dbReference>
<gene>
    <name evidence="4" type="ORF">HS088_TW08G00327</name>
</gene>
<reference evidence="4 5" key="1">
    <citation type="journal article" date="2020" name="Nat. Commun.">
        <title>Genome of Tripterygium wilfordii and identification of cytochrome P450 involved in triptolide biosynthesis.</title>
        <authorList>
            <person name="Tu L."/>
            <person name="Su P."/>
            <person name="Zhang Z."/>
            <person name="Gao L."/>
            <person name="Wang J."/>
            <person name="Hu T."/>
            <person name="Zhou J."/>
            <person name="Zhang Y."/>
            <person name="Zhao Y."/>
            <person name="Liu Y."/>
            <person name="Song Y."/>
            <person name="Tong Y."/>
            <person name="Lu Y."/>
            <person name="Yang J."/>
            <person name="Xu C."/>
            <person name="Jia M."/>
            <person name="Peters R.J."/>
            <person name="Huang L."/>
            <person name="Gao W."/>
        </authorList>
    </citation>
    <scope>NUCLEOTIDE SEQUENCE [LARGE SCALE GENOMIC DNA]</scope>
    <source>
        <strain evidence="5">cv. XIE 37</strain>
        <tissue evidence="4">Leaf</tissue>
    </source>
</reference>
<dbReference type="InterPro" id="IPR058922">
    <property type="entry name" value="WHD_DRP"/>
</dbReference>
<name>A0A7J7DBL3_TRIWF</name>
<proteinExistence type="predicted"/>
<evidence type="ECO:0000256" key="1">
    <source>
        <dbReference type="ARBA" id="ARBA00022737"/>
    </source>
</evidence>